<gene>
    <name evidence="5" type="ORF">CLV51_10538</name>
</gene>
<dbReference type="EMBL" id="PYAW01000005">
    <property type="protein sequence ID" value="PSL44666.1"/>
    <property type="molecule type" value="Genomic_DNA"/>
</dbReference>
<keyword evidence="2 5" id="KW-0238">DNA-binding</keyword>
<keyword evidence="3" id="KW-0804">Transcription</keyword>
<dbReference type="GO" id="GO:0043565">
    <property type="term" value="F:sequence-specific DNA binding"/>
    <property type="evidence" value="ECO:0007669"/>
    <property type="project" value="InterPro"/>
</dbReference>
<keyword evidence="1" id="KW-0805">Transcription regulation</keyword>
<dbReference type="PROSITE" id="PS01124">
    <property type="entry name" value="HTH_ARAC_FAMILY_2"/>
    <property type="match status" value="1"/>
</dbReference>
<dbReference type="InterPro" id="IPR009057">
    <property type="entry name" value="Homeodomain-like_sf"/>
</dbReference>
<dbReference type="SMART" id="SM00342">
    <property type="entry name" value="HTH_ARAC"/>
    <property type="match status" value="1"/>
</dbReference>
<accession>A0A2P8HEL4</accession>
<evidence type="ECO:0000256" key="1">
    <source>
        <dbReference type="ARBA" id="ARBA00023015"/>
    </source>
</evidence>
<name>A0A2P8HEL4_CHINA</name>
<evidence type="ECO:0000259" key="4">
    <source>
        <dbReference type="PROSITE" id="PS01124"/>
    </source>
</evidence>
<sequence>MNNNIATHSLRDITDEEISIVKFIEAENSVASYKKSAHRRDDHYLFIFQRSGRSNVVVDFNEIELTGSVILCVLPGQIHYGVSVDKNTEAWLITLDSAYINDDYKVIFDNYYFQPKPQTLSGIANISLNTCIELIASIKENNGQLNFLPQAEHSLISACVGMFASAYHQSENSNSILPRTRILTQQFKQLLLQQFKTCKSTADFAATLNITPAYLNEAVKLSTGFTVGFWIQQTIIMEAKRLLYATDTSIKEIAYLLGFNDHAYFNRYFSNAEGQPPLQFRMKYRK</sequence>
<comment type="caution">
    <text evidence="5">The sequence shown here is derived from an EMBL/GenBank/DDBJ whole genome shotgun (WGS) entry which is preliminary data.</text>
</comment>
<dbReference type="PANTHER" id="PTHR43280:SF32">
    <property type="entry name" value="TRANSCRIPTIONAL REGULATORY PROTEIN"/>
    <property type="match status" value="1"/>
</dbReference>
<proteinExistence type="predicted"/>
<evidence type="ECO:0000313" key="6">
    <source>
        <dbReference type="Proteomes" id="UP000240971"/>
    </source>
</evidence>
<dbReference type="AlphaFoldDB" id="A0A2P8HEL4"/>
<reference evidence="5 6" key="1">
    <citation type="submission" date="2018-03" db="EMBL/GenBank/DDBJ databases">
        <title>Genomic Encyclopedia of Archaeal and Bacterial Type Strains, Phase II (KMG-II): from individual species to whole genera.</title>
        <authorList>
            <person name="Goeker M."/>
        </authorList>
    </citation>
    <scope>NUCLEOTIDE SEQUENCE [LARGE SCALE GENOMIC DNA]</scope>
    <source>
        <strain evidence="5 6">DSM 24859</strain>
    </source>
</reference>
<dbReference type="Pfam" id="PF12833">
    <property type="entry name" value="HTH_18"/>
    <property type="match status" value="1"/>
</dbReference>
<dbReference type="SUPFAM" id="SSF46689">
    <property type="entry name" value="Homeodomain-like"/>
    <property type="match status" value="1"/>
</dbReference>
<dbReference type="RefSeq" id="WP_106530111.1">
    <property type="nucleotide sequence ID" value="NZ_PYAW01000005.1"/>
</dbReference>
<dbReference type="SUPFAM" id="SSF51215">
    <property type="entry name" value="Regulatory protein AraC"/>
    <property type="match status" value="1"/>
</dbReference>
<dbReference type="OrthoDB" id="1096411at2"/>
<feature type="domain" description="HTH araC/xylS-type" evidence="4">
    <location>
        <begin position="185"/>
        <end position="283"/>
    </location>
</feature>
<keyword evidence="6" id="KW-1185">Reference proteome</keyword>
<evidence type="ECO:0000256" key="2">
    <source>
        <dbReference type="ARBA" id="ARBA00023125"/>
    </source>
</evidence>
<dbReference type="InterPro" id="IPR018060">
    <property type="entry name" value="HTH_AraC"/>
</dbReference>
<dbReference type="PANTHER" id="PTHR43280">
    <property type="entry name" value="ARAC-FAMILY TRANSCRIPTIONAL REGULATOR"/>
    <property type="match status" value="1"/>
</dbReference>
<evidence type="ECO:0000256" key="3">
    <source>
        <dbReference type="ARBA" id="ARBA00023163"/>
    </source>
</evidence>
<dbReference type="GO" id="GO:0003700">
    <property type="term" value="F:DNA-binding transcription factor activity"/>
    <property type="evidence" value="ECO:0007669"/>
    <property type="project" value="InterPro"/>
</dbReference>
<dbReference type="Gene3D" id="1.10.10.60">
    <property type="entry name" value="Homeodomain-like"/>
    <property type="match status" value="1"/>
</dbReference>
<dbReference type="Proteomes" id="UP000240971">
    <property type="component" value="Unassembled WGS sequence"/>
</dbReference>
<dbReference type="InterPro" id="IPR037923">
    <property type="entry name" value="HTH-like"/>
</dbReference>
<organism evidence="5 6">
    <name type="scientific">Chitinophaga niastensis</name>
    <dbReference type="NCBI Taxonomy" id="536980"/>
    <lineage>
        <taxon>Bacteria</taxon>
        <taxon>Pseudomonadati</taxon>
        <taxon>Bacteroidota</taxon>
        <taxon>Chitinophagia</taxon>
        <taxon>Chitinophagales</taxon>
        <taxon>Chitinophagaceae</taxon>
        <taxon>Chitinophaga</taxon>
    </lineage>
</organism>
<evidence type="ECO:0000313" key="5">
    <source>
        <dbReference type="EMBL" id="PSL44666.1"/>
    </source>
</evidence>
<protein>
    <submittedName>
        <fullName evidence="5">AraC-like DNA-binding protein</fullName>
    </submittedName>
</protein>